<evidence type="ECO:0000256" key="1">
    <source>
        <dbReference type="ARBA" id="ARBA00018522"/>
    </source>
</evidence>
<evidence type="ECO:0000256" key="2">
    <source>
        <dbReference type="PIRNR" id="PIRNR000441"/>
    </source>
</evidence>
<dbReference type="InterPro" id="IPR001451">
    <property type="entry name" value="Hexapep"/>
</dbReference>
<dbReference type="InterPro" id="IPR011004">
    <property type="entry name" value="Trimer_LpxA-like_sf"/>
</dbReference>
<keyword evidence="2" id="KW-0808">Transferase</keyword>
<comment type="catalytic activity">
    <reaction evidence="2">
        <text>L-serine + acetyl-CoA = O-acetyl-L-serine + CoA</text>
        <dbReference type="Rhea" id="RHEA:24560"/>
        <dbReference type="ChEBI" id="CHEBI:33384"/>
        <dbReference type="ChEBI" id="CHEBI:57287"/>
        <dbReference type="ChEBI" id="CHEBI:57288"/>
        <dbReference type="ChEBI" id="CHEBI:58340"/>
        <dbReference type="EC" id="2.3.1.30"/>
    </reaction>
</comment>
<dbReference type="EC" id="2.3.1.30" evidence="2"/>
<gene>
    <name evidence="3" type="ORF">KIN34_01135</name>
</gene>
<proteinExistence type="inferred from homology"/>
<dbReference type="EMBL" id="JAHBOH010000001">
    <property type="protein sequence ID" value="MBT0992895.1"/>
    <property type="molecule type" value="Genomic_DNA"/>
</dbReference>
<keyword evidence="2" id="KW-0012">Acyltransferase</keyword>
<evidence type="ECO:0000313" key="4">
    <source>
        <dbReference type="Proteomes" id="UP000722125"/>
    </source>
</evidence>
<comment type="similarity">
    <text evidence="2">Belongs to the transferase hexapeptide repeat family.</text>
</comment>
<reference evidence="3 4" key="1">
    <citation type="submission" date="2021-05" db="EMBL/GenBank/DDBJ databases">
        <title>Description of Cellulomonas sp. DKR-3 sp. nov.</title>
        <authorList>
            <person name="Dahal R.H."/>
            <person name="Chaudhary D.K."/>
        </authorList>
    </citation>
    <scope>NUCLEOTIDE SEQUENCE [LARGE SCALE GENOMIC DNA]</scope>
    <source>
        <strain evidence="3 4">DKR-3</strain>
    </source>
</reference>
<dbReference type="PANTHER" id="PTHR42811">
    <property type="entry name" value="SERINE ACETYLTRANSFERASE"/>
    <property type="match status" value="1"/>
</dbReference>
<dbReference type="Gene3D" id="2.160.10.10">
    <property type="entry name" value="Hexapeptide repeat proteins"/>
    <property type="match status" value="1"/>
</dbReference>
<organism evidence="3 4">
    <name type="scientific">Cellulomonas fulva</name>
    <dbReference type="NCBI Taxonomy" id="2835530"/>
    <lineage>
        <taxon>Bacteria</taxon>
        <taxon>Bacillati</taxon>
        <taxon>Actinomycetota</taxon>
        <taxon>Actinomycetes</taxon>
        <taxon>Micrococcales</taxon>
        <taxon>Cellulomonadaceae</taxon>
        <taxon>Cellulomonas</taxon>
    </lineage>
</organism>
<protein>
    <recommendedName>
        <fullName evidence="1 2">Serine acetyltransferase</fullName>
        <ecNumber evidence="2">2.3.1.30</ecNumber>
    </recommendedName>
</protein>
<evidence type="ECO:0000313" key="3">
    <source>
        <dbReference type="EMBL" id="MBT0992895.1"/>
    </source>
</evidence>
<accession>A0ABS5TUR7</accession>
<dbReference type="Pfam" id="PF00132">
    <property type="entry name" value="Hexapep"/>
    <property type="match status" value="1"/>
</dbReference>
<name>A0ABS5TUR7_9CELL</name>
<dbReference type="RefSeq" id="WP_214345888.1">
    <property type="nucleotide sequence ID" value="NZ_JAHBOH010000001.1"/>
</dbReference>
<dbReference type="InterPro" id="IPR005881">
    <property type="entry name" value="Ser_O-AcTrfase"/>
</dbReference>
<sequence>MNLREDVAANAGQSKGQLVVVAYRLAHAARGPLGRPPRPWALPIGVLYRVAVEWVLSVEIPWGTVVGRRLRVFHGAGIVINDRTVIGDDVTIRQHVTIGNKRPDGPCPVIEDGVELGAGCIVIGGIRVGRGAVVGAGAVVTRDVPAGATVVGNPARITSPGD</sequence>
<dbReference type="Proteomes" id="UP000722125">
    <property type="component" value="Unassembled WGS sequence"/>
</dbReference>
<dbReference type="PIRSF" id="PIRSF000441">
    <property type="entry name" value="CysE"/>
    <property type="match status" value="1"/>
</dbReference>
<comment type="caution">
    <text evidence="3">The sequence shown here is derived from an EMBL/GenBank/DDBJ whole genome shotgun (WGS) entry which is preliminary data.</text>
</comment>
<keyword evidence="4" id="KW-1185">Reference proteome</keyword>
<dbReference type="SUPFAM" id="SSF51161">
    <property type="entry name" value="Trimeric LpxA-like enzymes"/>
    <property type="match status" value="1"/>
</dbReference>